<dbReference type="OrthoDB" id="9810066at2"/>
<organism evidence="1 2">
    <name type="scientific">Mucilaginibacter pedocola</name>
    <dbReference type="NCBI Taxonomy" id="1792845"/>
    <lineage>
        <taxon>Bacteria</taxon>
        <taxon>Pseudomonadati</taxon>
        <taxon>Bacteroidota</taxon>
        <taxon>Sphingobacteriia</taxon>
        <taxon>Sphingobacteriales</taxon>
        <taxon>Sphingobacteriaceae</taxon>
        <taxon>Mucilaginibacter</taxon>
    </lineage>
</organism>
<dbReference type="InterPro" id="IPR052036">
    <property type="entry name" value="Hydrolase/PRTase-associated"/>
</dbReference>
<dbReference type="Gene3D" id="3.40.1660.10">
    <property type="entry name" value="EreA-like (biosynthetic domain)"/>
    <property type="match status" value="2"/>
</dbReference>
<dbReference type="STRING" id="1792845.BC343_26575"/>
<gene>
    <name evidence="1" type="ORF">BC343_26575</name>
</gene>
<dbReference type="InterPro" id="IPR007815">
    <property type="entry name" value="Emycin_Estase"/>
</dbReference>
<dbReference type="PANTHER" id="PTHR31299">
    <property type="entry name" value="ESTERASE, PUTATIVE (AFU_ORTHOLOGUE AFUA_1G05850)-RELATED"/>
    <property type="match status" value="1"/>
</dbReference>
<evidence type="ECO:0000313" key="1">
    <source>
        <dbReference type="EMBL" id="OOQ60094.1"/>
    </source>
</evidence>
<keyword evidence="2" id="KW-1185">Reference proteome</keyword>
<dbReference type="SUPFAM" id="SSF159501">
    <property type="entry name" value="EreA/ChaN-like"/>
    <property type="match status" value="1"/>
</dbReference>
<dbReference type="PANTHER" id="PTHR31299:SF0">
    <property type="entry name" value="ESTERASE, PUTATIVE (AFU_ORTHOLOGUE AFUA_1G05850)-RELATED"/>
    <property type="match status" value="1"/>
</dbReference>
<dbReference type="AlphaFoldDB" id="A0A1S9PGL3"/>
<dbReference type="Proteomes" id="UP000189739">
    <property type="component" value="Unassembled WGS sequence"/>
</dbReference>
<reference evidence="1 2" key="1">
    <citation type="submission" date="2016-07" db="EMBL/GenBank/DDBJ databases">
        <title>Genomic analysis of zinc-resistant bacterium Mucilaginibacter pedocola TBZ30.</title>
        <authorList>
            <person name="Huang J."/>
            <person name="Tang J."/>
        </authorList>
    </citation>
    <scope>NUCLEOTIDE SEQUENCE [LARGE SCALE GENOMIC DNA]</scope>
    <source>
        <strain evidence="1 2">TBZ30</strain>
    </source>
</reference>
<comment type="caution">
    <text evidence="1">The sequence shown here is derived from an EMBL/GenBank/DDBJ whole genome shotgun (WGS) entry which is preliminary data.</text>
</comment>
<dbReference type="GO" id="GO:0046677">
    <property type="term" value="P:response to antibiotic"/>
    <property type="evidence" value="ECO:0007669"/>
    <property type="project" value="InterPro"/>
</dbReference>
<dbReference type="Pfam" id="PF05139">
    <property type="entry name" value="Erythro_esteras"/>
    <property type="match status" value="1"/>
</dbReference>
<evidence type="ECO:0000313" key="2">
    <source>
        <dbReference type="Proteomes" id="UP000189739"/>
    </source>
</evidence>
<name>A0A1S9PGL3_9SPHI</name>
<dbReference type="EMBL" id="MBTF01000009">
    <property type="protein sequence ID" value="OOQ60094.1"/>
    <property type="molecule type" value="Genomic_DNA"/>
</dbReference>
<dbReference type="CDD" id="cd14728">
    <property type="entry name" value="Ere-like"/>
    <property type="match status" value="1"/>
</dbReference>
<proteinExistence type="predicted"/>
<evidence type="ECO:0008006" key="3">
    <source>
        <dbReference type="Google" id="ProtNLM"/>
    </source>
</evidence>
<accession>A0A1S9PGL3</accession>
<protein>
    <recommendedName>
        <fullName evidence="3">Erythromycin esterase</fullName>
    </recommendedName>
</protein>
<dbReference type="RefSeq" id="WP_078347869.1">
    <property type="nucleotide sequence ID" value="NZ_MBTF01000009.1"/>
</dbReference>
<sequence>MLYRLHKLKLMVMFCAVLLFAMPVRAQKLIRSYVDTATKTIATIEPDSVNYSDLEVIGNAIGNKRVVMLGEQDHGDAPTFLAKTRLIKYLHEKKGFNVLAFEADFYGLNEGWDKLDKNKPAISKYLLQNIFPIWTLCNTCETLFYKYIPGTYQTPTPLLISGFDSQQYLGHPIRNLNKNLDSLLRANDLPITKQPNYVDGILPLIDSSKRWGFKKPATIGRVNECLEALRSIRAQLEAKLDGQNVWLLVIDNLIQQAKGIKFEMETGKPDLAGRDAQMAINLKWLIEHKFKGEKIIVWAASYHIARSLENVDASIYRDKKTMGAFLAETLNAPGEVYNLGFASYEGTGGRIYSKGYKVSTRNKNSLEAWLNAKGYKFAFTDFNNFNKQFPTADEKFPTAALGHYTTTGLWNKVFDGIFFIRDTYRCEKLEDPLKVN</sequence>